<keyword evidence="4" id="KW-1133">Transmembrane helix</keyword>
<dbReference type="GeneID" id="36584914"/>
<dbReference type="InterPro" id="IPR008967">
    <property type="entry name" value="p53-like_TF_DNA-bd_sf"/>
</dbReference>
<keyword evidence="7" id="KW-1185">Reference proteome</keyword>
<evidence type="ECO:0000259" key="5">
    <source>
        <dbReference type="PROSITE" id="PS51517"/>
    </source>
</evidence>
<keyword evidence="4" id="KW-0812">Transmembrane</keyword>
<dbReference type="OrthoDB" id="409136at2759"/>
<keyword evidence="4" id="KW-0472">Membrane</keyword>
<feature type="region of interest" description="Disordered" evidence="3">
    <location>
        <begin position="63"/>
        <end position="83"/>
    </location>
</feature>
<reference evidence="6 7" key="1">
    <citation type="submission" date="2016-04" db="EMBL/GenBank/DDBJ databases">
        <title>A degradative enzymes factory behind the ericoid mycorrhizal symbiosis.</title>
        <authorList>
            <consortium name="DOE Joint Genome Institute"/>
            <person name="Martino E."/>
            <person name="Morin E."/>
            <person name="Grelet G."/>
            <person name="Kuo A."/>
            <person name="Kohler A."/>
            <person name="Daghino S."/>
            <person name="Barry K."/>
            <person name="Choi C."/>
            <person name="Cichocki N."/>
            <person name="Clum A."/>
            <person name="Copeland A."/>
            <person name="Hainaut M."/>
            <person name="Haridas S."/>
            <person name="Labutti K."/>
            <person name="Lindquist E."/>
            <person name="Lipzen A."/>
            <person name="Khouja H.-R."/>
            <person name="Murat C."/>
            <person name="Ohm R."/>
            <person name="Olson A."/>
            <person name="Spatafora J."/>
            <person name="Veneault-Fourrey C."/>
            <person name="Henrissat B."/>
            <person name="Grigoriev I."/>
            <person name="Martin F."/>
            <person name="Perotto S."/>
        </authorList>
    </citation>
    <scope>NUCLEOTIDE SEQUENCE [LARGE SCALE GENOMIC DNA]</scope>
    <source>
        <strain evidence="6 7">E</strain>
    </source>
</reference>
<evidence type="ECO:0000256" key="3">
    <source>
        <dbReference type="SAM" id="MobiDB-lite"/>
    </source>
</evidence>
<dbReference type="RefSeq" id="XP_024738864.1">
    <property type="nucleotide sequence ID" value="XM_024876836.1"/>
</dbReference>
<dbReference type="AlphaFoldDB" id="A0A2J6TG27"/>
<evidence type="ECO:0000313" key="7">
    <source>
        <dbReference type="Proteomes" id="UP000235371"/>
    </source>
</evidence>
<dbReference type="InterPro" id="IPR037141">
    <property type="entry name" value="NDT80_DNA-bd_dom_sf"/>
</dbReference>
<organism evidence="6 7">
    <name type="scientific">Hyaloscypha bicolor E</name>
    <dbReference type="NCBI Taxonomy" id="1095630"/>
    <lineage>
        <taxon>Eukaryota</taxon>
        <taxon>Fungi</taxon>
        <taxon>Dikarya</taxon>
        <taxon>Ascomycota</taxon>
        <taxon>Pezizomycotina</taxon>
        <taxon>Leotiomycetes</taxon>
        <taxon>Helotiales</taxon>
        <taxon>Hyaloscyphaceae</taxon>
        <taxon>Hyaloscypha</taxon>
        <taxon>Hyaloscypha bicolor</taxon>
    </lineage>
</organism>
<gene>
    <name evidence="6" type="ORF">K444DRAFT_558655</name>
</gene>
<dbReference type="GO" id="GO:0003677">
    <property type="term" value="F:DNA binding"/>
    <property type="evidence" value="ECO:0007669"/>
    <property type="project" value="UniProtKB-KW"/>
</dbReference>
<dbReference type="PROSITE" id="PS51517">
    <property type="entry name" value="NDT80"/>
    <property type="match status" value="1"/>
</dbReference>
<dbReference type="Pfam" id="PF05224">
    <property type="entry name" value="NDT80_PhoG"/>
    <property type="match status" value="1"/>
</dbReference>
<dbReference type="Proteomes" id="UP000235371">
    <property type="component" value="Unassembled WGS sequence"/>
</dbReference>
<dbReference type="GO" id="GO:0003700">
    <property type="term" value="F:DNA-binding transcription factor activity"/>
    <property type="evidence" value="ECO:0007669"/>
    <property type="project" value="UniProtKB-UniRule"/>
</dbReference>
<feature type="region of interest" description="Disordered" evidence="3">
    <location>
        <begin position="1"/>
        <end position="31"/>
    </location>
</feature>
<dbReference type="GO" id="GO:0051321">
    <property type="term" value="P:meiotic cell cycle"/>
    <property type="evidence" value="ECO:0007669"/>
    <property type="project" value="TreeGrafter"/>
</dbReference>
<evidence type="ECO:0000256" key="2">
    <source>
        <dbReference type="PROSITE-ProRule" id="PRU00850"/>
    </source>
</evidence>
<dbReference type="InterPro" id="IPR024061">
    <property type="entry name" value="NDT80_DNA-bd_dom"/>
</dbReference>
<evidence type="ECO:0000256" key="4">
    <source>
        <dbReference type="SAM" id="Phobius"/>
    </source>
</evidence>
<dbReference type="PANTHER" id="PTHR35144:SF4">
    <property type="entry name" value="TRANSCRIPTION FACTOR VIB-1"/>
    <property type="match status" value="1"/>
</dbReference>
<dbReference type="SUPFAM" id="SSF49417">
    <property type="entry name" value="p53-like transcription factors"/>
    <property type="match status" value="1"/>
</dbReference>
<dbReference type="Gene3D" id="2.60.40.1390">
    <property type="entry name" value="NDT80 DNA-binding domain"/>
    <property type="match status" value="2"/>
</dbReference>
<accession>A0A2J6TG27</accession>
<feature type="domain" description="NDT80" evidence="5">
    <location>
        <begin position="95"/>
        <end position="342"/>
    </location>
</feature>
<feature type="DNA-binding region" description="NDT80" evidence="2">
    <location>
        <begin position="95"/>
        <end position="342"/>
    </location>
</feature>
<feature type="compositionally biased region" description="Polar residues" evidence="3">
    <location>
        <begin position="10"/>
        <end position="26"/>
    </location>
</feature>
<feature type="transmembrane region" description="Helical" evidence="4">
    <location>
        <begin position="804"/>
        <end position="825"/>
    </location>
</feature>
<protein>
    <recommendedName>
        <fullName evidence="5">NDT80 domain-containing protein</fullName>
    </recommendedName>
</protein>
<dbReference type="EMBL" id="KZ613785">
    <property type="protein sequence ID" value="PMD61960.1"/>
    <property type="molecule type" value="Genomic_DNA"/>
</dbReference>
<dbReference type="GO" id="GO:0000228">
    <property type="term" value="C:nuclear chromosome"/>
    <property type="evidence" value="ECO:0007669"/>
    <property type="project" value="TreeGrafter"/>
</dbReference>
<dbReference type="InParanoid" id="A0A2J6TG27"/>
<dbReference type="PANTHER" id="PTHR35144">
    <property type="entry name" value="MEIOSIS-SPECIFIC TRANSCRIPTION FACTOR NDT80"/>
    <property type="match status" value="1"/>
</dbReference>
<dbReference type="GO" id="GO:0045944">
    <property type="term" value="P:positive regulation of transcription by RNA polymerase II"/>
    <property type="evidence" value="ECO:0007669"/>
    <property type="project" value="TreeGrafter"/>
</dbReference>
<feature type="transmembrane region" description="Helical" evidence="4">
    <location>
        <begin position="772"/>
        <end position="792"/>
    </location>
</feature>
<dbReference type="STRING" id="1095630.A0A2J6TG27"/>
<evidence type="ECO:0000256" key="1">
    <source>
        <dbReference type="ARBA" id="ARBA00023125"/>
    </source>
</evidence>
<evidence type="ECO:0000313" key="6">
    <source>
        <dbReference type="EMBL" id="PMD61960.1"/>
    </source>
</evidence>
<dbReference type="InterPro" id="IPR052605">
    <property type="entry name" value="Fungal_trans_regulator"/>
</dbReference>
<proteinExistence type="predicted"/>
<keyword evidence="1 2" id="KW-0238">DNA-binding</keyword>
<name>A0A2J6TG27_9HELO</name>
<sequence>MEKPNIESAGESSIWQGYSTPTTSAAPQPLAYDSNYQSPALAIPYHGRAQKGSYRSLDIPLIQTPPPYREGNGPLTASPPPLHTHNSYPSLKRGFHHSEGLSFGENSQEFREEAAEAPKPAINQDHRLLSFGKLPEKHTLIDNQGRVQHIELGAEIHGMFFLSELATPSGEGLLVQPELTCYRRNLFQITGSVTTPRGSISLISEGGGRVHIVSMEVAISATESIDGNVVKLIVIPWKTPPPNSPEIPSGQEHEPSPIPLVPFDEGPDAHSDLTVYPIAYRRLQFRIATANNGRRRELQQYFTLHLSVVATLANRTKTNVCETSTTPIVVRGRSPRNFQARKEIPLVGSSSARRQQPEPHFSTNILPGDEIIAPPPKKPKCDDPEVTTKAFLRDIPDYTATEPASAKFARPLADNLSQRSHNDSMVFEVASSDHSLQLRSRYGRLESIDGFDDLSNLSIKEAKSSTPNDDSEYEILAASTEPQRPPNSSLNGRLSLLKMSCSIGNRFRRLWRPKVGSDSQRIEWTCGCGHELYADFNVFNETVNELAAILQLPISSSSCTNESYHMSELHGVQVPIPAHAPSRTSFDSTDSSSGASLSTLLGSTSSMSSNLSSTFPRQSYLELCINTGEYTKTLREIDLRNVGCDGELFKEIRNEYSRARNFKSSFWLLRPSGVHFVRFAVEDPLRVGILQKPLSIPPQCEVDAKHYSYSPCPLQDPPIPQDTFLHYLSCTTSNPKSAWMPRLPKKLDPSIMRFTGAVNYGWGIHITEGPNYIAIGVINLLMMVVSGLVAFLWKYFMHDFQGAFGFAGWIVAVVNGILVLCIAMWRLE</sequence>
<feature type="region of interest" description="Disordered" evidence="3">
    <location>
        <begin position="348"/>
        <end position="384"/>
    </location>
</feature>